<evidence type="ECO:0000313" key="1">
    <source>
        <dbReference type="EMBL" id="PWJ38650.1"/>
    </source>
</evidence>
<comment type="caution">
    <text evidence="1">The sequence shown here is derived from an EMBL/GenBank/DDBJ whole genome shotgun (WGS) entry which is preliminary data.</text>
</comment>
<gene>
    <name evidence="1" type="ORF">BC781_107241</name>
</gene>
<proteinExistence type="predicted"/>
<organism evidence="1 2">
    <name type="scientific">Sediminitomix flava</name>
    <dbReference type="NCBI Taxonomy" id="379075"/>
    <lineage>
        <taxon>Bacteria</taxon>
        <taxon>Pseudomonadati</taxon>
        <taxon>Bacteroidota</taxon>
        <taxon>Cytophagia</taxon>
        <taxon>Cytophagales</taxon>
        <taxon>Flammeovirgaceae</taxon>
        <taxon>Sediminitomix</taxon>
    </lineage>
</organism>
<protein>
    <submittedName>
        <fullName evidence="1">Uncharacterized protein</fullName>
    </submittedName>
</protein>
<keyword evidence="2" id="KW-1185">Reference proteome</keyword>
<name>A0A315Z6Q6_SEDFL</name>
<sequence>MINKINLRVLFTIFFWLLVRVIYSQNVIYDTLYYEIEKVEELLDDSSIDLDELTREYSSLDSLIELNLADGTPLSEIDTLHKVAFKLKGVWQFEKSVISGIQKQKNQYYLEFSMDSTSRKMFVDSYNEYPIKYPRIISTCKSIPSIVKYKNRYCILWTSMISQQIEEIELLNEDELILRLWDIHYSKYIKYAKRTNRLRFLKRIK</sequence>
<reference evidence="1 2" key="1">
    <citation type="submission" date="2018-03" db="EMBL/GenBank/DDBJ databases">
        <title>Genomic Encyclopedia of Archaeal and Bacterial Type Strains, Phase II (KMG-II): from individual species to whole genera.</title>
        <authorList>
            <person name="Goeker M."/>
        </authorList>
    </citation>
    <scope>NUCLEOTIDE SEQUENCE [LARGE SCALE GENOMIC DNA]</scope>
    <source>
        <strain evidence="1 2">DSM 28229</strain>
    </source>
</reference>
<dbReference type="RefSeq" id="WP_109621916.1">
    <property type="nucleotide sequence ID" value="NZ_QGDO01000007.1"/>
</dbReference>
<dbReference type="EMBL" id="QGDO01000007">
    <property type="protein sequence ID" value="PWJ38650.1"/>
    <property type="molecule type" value="Genomic_DNA"/>
</dbReference>
<accession>A0A315Z6Q6</accession>
<evidence type="ECO:0000313" key="2">
    <source>
        <dbReference type="Proteomes" id="UP000245535"/>
    </source>
</evidence>
<dbReference type="AlphaFoldDB" id="A0A315Z6Q6"/>
<dbReference type="Proteomes" id="UP000245535">
    <property type="component" value="Unassembled WGS sequence"/>
</dbReference>